<dbReference type="Proteomes" id="UP001428341">
    <property type="component" value="Unassembled WGS sequence"/>
</dbReference>
<protein>
    <submittedName>
        <fullName evidence="1">Uncharacterized protein</fullName>
    </submittedName>
</protein>
<comment type="caution">
    <text evidence="1">The sequence shown here is derived from an EMBL/GenBank/DDBJ whole genome shotgun (WGS) entry which is preliminary data.</text>
</comment>
<gene>
    <name evidence="1" type="ORF">WN944_023901</name>
</gene>
<dbReference type="AlphaFoldDB" id="A0AAP0LMP9"/>
<keyword evidence="2" id="KW-1185">Reference proteome</keyword>
<evidence type="ECO:0000313" key="2">
    <source>
        <dbReference type="Proteomes" id="UP001428341"/>
    </source>
</evidence>
<name>A0AAP0LMP9_9ROSI</name>
<accession>A0AAP0LMP9</accession>
<proteinExistence type="predicted"/>
<dbReference type="EMBL" id="JBCGBO010000024">
    <property type="protein sequence ID" value="KAK9180766.1"/>
    <property type="molecule type" value="Genomic_DNA"/>
</dbReference>
<sequence length="86" mass="9338">MGVDGGVQWSPKWGVPFSWVIGSRRWAFTFTPASVAATGWDEGIYLIILYGRRSLDDGSKGFIPGGSYATFDGLGSDEIHGKPLDR</sequence>
<evidence type="ECO:0000313" key="1">
    <source>
        <dbReference type="EMBL" id="KAK9180766.1"/>
    </source>
</evidence>
<reference evidence="1 2" key="1">
    <citation type="submission" date="2024-05" db="EMBL/GenBank/DDBJ databases">
        <title>Haplotype-resolved chromosome-level genome assembly of Huyou (Citrus changshanensis).</title>
        <authorList>
            <person name="Miao C."/>
            <person name="Chen W."/>
            <person name="Wu Y."/>
            <person name="Wang L."/>
            <person name="Zhao S."/>
            <person name="Grierson D."/>
            <person name="Xu C."/>
            <person name="Chen K."/>
        </authorList>
    </citation>
    <scope>NUCLEOTIDE SEQUENCE [LARGE SCALE GENOMIC DNA]</scope>
    <source>
        <strain evidence="1">01-14</strain>
        <tissue evidence="1">Leaf</tissue>
    </source>
</reference>
<organism evidence="1 2">
    <name type="scientific">Citrus x changshan-huyou</name>
    <dbReference type="NCBI Taxonomy" id="2935761"/>
    <lineage>
        <taxon>Eukaryota</taxon>
        <taxon>Viridiplantae</taxon>
        <taxon>Streptophyta</taxon>
        <taxon>Embryophyta</taxon>
        <taxon>Tracheophyta</taxon>
        <taxon>Spermatophyta</taxon>
        <taxon>Magnoliopsida</taxon>
        <taxon>eudicotyledons</taxon>
        <taxon>Gunneridae</taxon>
        <taxon>Pentapetalae</taxon>
        <taxon>rosids</taxon>
        <taxon>malvids</taxon>
        <taxon>Sapindales</taxon>
        <taxon>Rutaceae</taxon>
        <taxon>Aurantioideae</taxon>
        <taxon>Citrus</taxon>
    </lineage>
</organism>